<sequence>HTIRNAAAALASGASPWDNASCITAARYAAASSPFAAATLRAVSPPHGAAAAGNDGHDRANQPSWPKERPPAGSGAPPRELVGVVDQRGQACPGRVAVGAAVQDESCCPAYMYTLSTMIAEETKENSWPVISEKKTRLTAASHTHLSTDNMPRSSSGKRLALLANAAMMTLGFERDRDRRPLEHIVGNAAARRRCRQLIDAVGGKDHGGSEDADERRTRWCGFVSSNVGGSPCWADALRRRAARWSSVVVFETKNCEPGRRAGVPPASALAACLCSRPSAPPGIAKNCRCQFGSNVF</sequence>
<dbReference type="EMBL" id="AGNL01003527">
    <property type="protein sequence ID" value="EJK74582.1"/>
    <property type="molecule type" value="Genomic_DNA"/>
</dbReference>
<proteinExistence type="predicted"/>
<feature type="non-terminal residue" evidence="2">
    <location>
        <position position="1"/>
    </location>
</feature>
<evidence type="ECO:0000313" key="2">
    <source>
        <dbReference type="EMBL" id="EJK74582.1"/>
    </source>
</evidence>
<accession>K0TPL9</accession>
<evidence type="ECO:0000313" key="3">
    <source>
        <dbReference type="Proteomes" id="UP000266841"/>
    </source>
</evidence>
<organism evidence="2 3">
    <name type="scientific">Thalassiosira oceanica</name>
    <name type="common">Marine diatom</name>
    <dbReference type="NCBI Taxonomy" id="159749"/>
    <lineage>
        <taxon>Eukaryota</taxon>
        <taxon>Sar</taxon>
        <taxon>Stramenopiles</taxon>
        <taxon>Ochrophyta</taxon>
        <taxon>Bacillariophyta</taxon>
        <taxon>Coscinodiscophyceae</taxon>
        <taxon>Thalassiosirophycidae</taxon>
        <taxon>Thalassiosirales</taxon>
        <taxon>Thalassiosiraceae</taxon>
        <taxon>Thalassiosira</taxon>
    </lineage>
</organism>
<gene>
    <name evidence="2" type="ORF">THAOC_03730</name>
</gene>
<reference evidence="2 3" key="1">
    <citation type="journal article" date="2012" name="Genome Biol.">
        <title>Genome and low-iron response of an oceanic diatom adapted to chronic iron limitation.</title>
        <authorList>
            <person name="Lommer M."/>
            <person name="Specht M."/>
            <person name="Roy A.S."/>
            <person name="Kraemer L."/>
            <person name="Andreson R."/>
            <person name="Gutowska M.A."/>
            <person name="Wolf J."/>
            <person name="Bergner S.V."/>
            <person name="Schilhabel M.B."/>
            <person name="Klostermeier U.C."/>
            <person name="Beiko R.G."/>
            <person name="Rosenstiel P."/>
            <person name="Hippler M."/>
            <person name="Laroche J."/>
        </authorList>
    </citation>
    <scope>NUCLEOTIDE SEQUENCE [LARGE SCALE GENOMIC DNA]</scope>
    <source>
        <strain evidence="2 3">CCMP1005</strain>
    </source>
</reference>
<protein>
    <submittedName>
        <fullName evidence="2">Uncharacterized protein</fullName>
    </submittedName>
</protein>
<feature type="compositionally biased region" description="Basic and acidic residues" evidence="1">
    <location>
        <begin position="55"/>
        <end position="70"/>
    </location>
</feature>
<evidence type="ECO:0000256" key="1">
    <source>
        <dbReference type="SAM" id="MobiDB-lite"/>
    </source>
</evidence>
<dbReference type="Proteomes" id="UP000266841">
    <property type="component" value="Unassembled WGS sequence"/>
</dbReference>
<keyword evidence="3" id="KW-1185">Reference proteome</keyword>
<dbReference type="AlphaFoldDB" id="K0TPL9"/>
<comment type="caution">
    <text evidence="2">The sequence shown here is derived from an EMBL/GenBank/DDBJ whole genome shotgun (WGS) entry which is preliminary data.</text>
</comment>
<name>K0TPL9_THAOC</name>
<feature type="region of interest" description="Disordered" evidence="1">
    <location>
        <begin position="46"/>
        <end position="80"/>
    </location>
</feature>